<dbReference type="Proteomes" id="UP001363622">
    <property type="component" value="Unassembled WGS sequence"/>
</dbReference>
<dbReference type="EMBL" id="JBBPHU010000001">
    <property type="protein sequence ID" value="KAK7523750.1"/>
    <property type="molecule type" value="Genomic_DNA"/>
</dbReference>
<keyword evidence="1" id="KW-0812">Transmembrane</keyword>
<keyword evidence="1" id="KW-0472">Membrane</keyword>
<keyword evidence="3" id="KW-1185">Reference proteome</keyword>
<keyword evidence="1" id="KW-1133">Transmembrane helix</keyword>
<comment type="caution">
    <text evidence="2">The sequence shown here is derived from an EMBL/GenBank/DDBJ whole genome shotgun (WGS) entry which is preliminary data.</text>
</comment>
<gene>
    <name evidence="2" type="ORF">IWZ03DRAFT_10133</name>
</gene>
<protein>
    <recommendedName>
        <fullName evidence="4">Transmembrane protein</fullName>
    </recommendedName>
</protein>
<reference evidence="2 3" key="1">
    <citation type="submission" date="2024-04" db="EMBL/GenBank/DDBJ databases">
        <title>Phyllosticta paracitricarpa is synonymous to the EU quarantine fungus P. citricarpa based on phylogenomic analyses.</title>
        <authorList>
            <consortium name="Lawrence Berkeley National Laboratory"/>
            <person name="Van Ingen-Buijs V.A."/>
            <person name="Van Westerhoven A.C."/>
            <person name="Haridas S."/>
            <person name="Skiadas P."/>
            <person name="Martin F."/>
            <person name="Groenewald J.Z."/>
            <person name="Crous P.W."/>
            <person name="Seidl M.F."/>
        </authorList>
    </citation>
    <scope>NUCLEOTIDE SEQUENCE [LARGE SCALE GENOMIC DNA]</scope>
    <source>
        <strain evidence="2 3">CBS 123371</strain>
    </source>
</reference>
<sequence>MTGPGPNTTASRSLQRLVAVRFEHLFACASCASTVVLFLLPSLFFVFPFSSRQSLLFSLPSFPFSLLSLFSFFLVSPFRQPVMSVIERTLHSPFTSSPARSSGGCITL</sequence>
<accession>A0ABR1KY15</accession>
<evidence type="ECO:0000256" key="1">
    <source>
        <dbReference type="SAM" id="Phobius"/>
    </source>
</evidence>
<feature type="transmembrane region" description="Helical" evidence="1">
    <location>
        <begin position="25"/>
        <end position="49"/>
    </location>
</feature>
<evidence type="ECO:0000313" key="3">
    <source>
        <dbReference type="Proteomes" id="UP001363622"/>
    </source>
</evidence>
<evidence type="ECO:0000313" key="2">
    <source>
        <dbReference type="EMBL" id="KAK7523750.1"/>
    </source>
</evidence>
<evidence type="ECO:0008006" key="4">
    <source>
        <dbReference type="Google" id="ProtNLM"/>
    </source>
</evidence>
<proteinExistence type="predicted"/>
<feature type="transmembrane region" description="Helical" evidence="1">
    <location>
        <begin position="55"/>
        <end position="75"/>
    </location>
</feature>
<organism evidence="2 3">
    <name type="scientific">Phyllosticta citriasiana</name>
    <dbReference type="NCBI Taxonomy" id="595635"/>
    <lineage>
        <taxon>Eukaryota</taxon>
        <taxon>Fungi</taxon>
        <taxon>Dikarya</taxon>
        <taxon>Ascomycota</taxon>
        <taxon>Pezizomycotina</taxon>
        <taxon>Dothideomycetes</taxon>
        <taxon>Dothideomycetes incertae sedis</taxon>
        <taxon>Botryosphaeriales</taxon>
        <taxon>Phyllostictaceae</taxon>
        <taxon>Phyllosticta</taxon>
    </lineage>
</organism>
<name>A0ABR1KY15_9PEZI</name>